<dbReference type="STRING" id="215637.A0A4Q0A0N6"/>
<comment type="function">
    <text evidence="14 16">Control of topological states of DNA by transient breakage and subsequent rejoining of DNA strands. Topoisomerase II makes double-strand breaks.</text>
</comment>
<keyword evidence="8 16" id="KW-0547">Nucleotide-binding</keyword>
<feature type="compositionally biased region" description="Low complexity" evidence="17">
    <location>
        <begin position="1"/>
        <end position="17"/>
    </location>
</feature>
<dbReference type="Pfam" id="PF00204">
    <property type="entry name" value="DNA_gyraseB"/>
    <property type="match status" value="1"/>
</dbReference>
<keyword evidence="9 16" id="KW-0067">ATP-binding</keyword>
<dbReference type="SMART" id="SM00387">
    <property type="entry name" value="HATPase_c"/>
    <property type="match status" value="1"/>
</dbReference>
<dbReference type="PANTHER" id="PTHR10169">
    <property type="entry name" value="DNA TOPOISOMERASE/GYRASE"/>
    <property type="match status" value="1"/>
</dbReference>
<dbReference type="Gene3D" id="1.10.268.10">
    <property type="entry name" value="Topoisomerase, domain 3"/>
    <property type="match status" value="1"/>
</dbReference>
<dbReference type="GO" id="GO:0046872">
    <property type="term" value="F:metal ion binding"/>
    <property type="evidence" value="ECO:0007669"/>
    <property type="project" value="UniProtKB-KW"/>
</dbReference>
<keyword evidence="11 15" id="KW-0799">Topoisomerase</keyword>
<dbReference type="InterPro" id="IPR001241">
    <property type="entry name" value="Topo_IIA"/>
</dbReference>
<dbReference type="SUPFAM" id="SSF56719">
    <property type="entry name" value="Type II DNA topoisomerase"/>
    <property type="match status" value="1"/>
</dbReference>
<dbReference type="InterPro" id="IPR002205">
    <property type="entry name" value="Topo_IIA_dom_A"/>
</dbReference>
<evidence type="ECO:0000256" key="2">
    <source>
        <dbReference type="ARBA" id="ARBA00001913"/>
    </source>
</evidence>
<dbReference type="InterPro" id="IPR001154">
    <property type="entry name" value="TopoII_euk"/>
</dbReference>
<evidence type="ECO:0000256" key="1">
    <source>
        <dbReference type="ARBA" id="ARBA00000185"/>
    </source>
</evidence>
<dbReference type="FunFam" id="3.30.565.10:FF:000004">
    <property type="entry name" value="DNA topoisomerase 2"/>
    <property type="match status" value="1"/>
</dbReference>
<feature type="compositionally biased region" description="Basic residues" evidence="17">
    <location>
        <begin position="1255"/>
        <end position="1269"/>
    </location>
</feature>
<dbReference type="Pfam" id="PF00521">
    <property type="entry name" value="DNA_topoisoIV"/>
    <property type="match status" value="1"/>
</dbReference>
<dbReference type="CDD" id="cd00187">
    <property type="entry name" value="TOP4c"/>
    <property type="match status" value="1"/>
</dbReference>
<evidence type="ECO:0000256" key="11">
    <source>
        <dbReference type="ARBA" id="ARBA00023029"/>
    </source>
</evidence>
<evidence type="ECO:0000256" key="5">
    <source>
        <dbReference type="ARBA" id="ARBA00012895"/>
    </source>
</evidence>
<dbReference type="InterPro" id="IPR018522">
    <property type="entry name" value="TopoIIA_CS"/>
</dbReference>
<dbReference type="PROSITE" id="PS00177">
    <property type="entry name" value="TOPOISOMERASE_II"/>
    <property type="match status" value="1"/>
</dbReference>
<dbReference type="PRINTS" id="PR00418">
    <property type="entry name" value="TPI2FAMILY"/>
</dbReference>
<dbReference type="PANTHER" id="PTHR10169:SF38">
    <property type="entry name" value="DNA TOPOISOMERASE 2"/>
    <property type="match status" value="1"/>
</dbReference>
<keyword evidence="21" id="KW-1185">Reference proteome</keyword>
<evidence type="ECO:0000259" key="19">
    <source>
        <dbReference type="PROSITE" id="PS52040"/>
    </source>
</evidence>
<dbReference type="InterPro" id="IPR020568">
    <property type="entry name" value="Ribosomal_Su5_D2-typ_SF"/>
</dbReference>
<dbReference type="SUPFAM" id="SSF55874">
    <property type="entry name" value="ATPase domain of HSP90 chaperone/DNA topoisomerase II/histidine kinase"/>
    <property type="match status" value="1"/>
</dbReference>
<evidence type="ECO:0000256" key="4">
    <source>
        <dbReference type="ARBA" id="ARBA00011080"/>
    </source>
</evidence>
<organism evidence="20 21">
    <name type="scientific">Dimargaris cristalligena</name>
    <dbReference type="NCBI Taxonomy" id="215637"/>
    <lineage>
        <taxon>Eukaryota</taxon>
        <taxon>Fungi</taxon>
        <taxon>Fungi incertae sedis</taxon>
        <taxon>Zoopagomycota</taxon>
        <taxon>Kickxellomycotina</taxon>
        <taxon>Dimargaritomycetes</taxon>
        <taxon>Dimargaritales</taxon>
        <taxon>Dimargaritaceae</taxon>
        <taxon>Dimargaris</taxon>
    </lineage>
</organism>
<evidence type="ECO:0000256" key="15">
    <source>
        <dbReference type="PROSITE-ProRule" id="PRU01384"/>
    </source>
</evidence>
<evidence type="ECO:0000256" key="17">
    <source>
        <dbReference type="SAM" id="MobiDB-lite"/>
    </source>
</evidence>
<feature type="region of interest" description="Disordered" evidence="17">
    <location>
        <begin position="1142"/>
        <end position="1168"/>
    </location>
</feature>
<evidence type="ECO:0000256" key="12">
    <source>
        <dbReference type="ARBA" id="ARBA00023125"/>
    </source>
</evidence>
<protein>
    <recommendedName>
        <fullName evidence="6 16">DNA topoisomerase 2</fullName>
        <ecNumber evidence="5 16">5.6.2.2</ecNumber>
    </recommendedName>
</protein>
<dbReference type="PROSITE" id="PS52040">
    <property type="entry name" value="TOPO_IIA"/>
    <property type="match status" value="1"/>
</dbReference>
<evidence type="ECO:0000256" key="8">
    <source>
        <dbReference type="ARBA" id="ARBA00022741"/>
    </source>
</evidence>
<dbReference type="CDD" id="cd03481">
    <property type="entry name" value="TopoIIA_Trans_ScTopoIIA"/>
    <property type="match status" value="1"/>
</dbReference>
<dbReference type="EC" id="5.6.2.2" evidence="5 16"/>
<dbReference type="GO" id="GO:0005524">
    <property type="term" value="F:ATP binding"/>
    <property type="evidence" value="ECO:0007669"/>
    <property type="project" value="UniProtKB-UniRule"/>
</dbReference>
<dbReference type="GO" id="GO:0003918">
    <property type="term" value="F:DNA topoisomerase type II (double strand cut, ATP-hydrolyzing) activity"/>
    <property type="evidence" value="ECO:0007669"/>
    <property type="project" value="UniProtKB-UniRule"/>
</dbReference>
<evidence type="ECO:0000256" key="10">
    <source>
        <dbReference type="ARBA" id="ARBA00022842"/>
    </source>
</evidence>
<dbReference type="FunFam" id="3.30.230.10:FF:000008">
    <property type="entry name" value="DNA topoisomerase 2"/>
    <property type="match status" value="1"/>
</dbReference>
<dbReference type="InterPro" id="IPR013757">
    <property type="entry name" value="Topo_IIA_A_a_sf"/>
</dbReference>
<evidence type="ECO:0000256" key="9">
    <source>
        <dbReference type="ARBA" id="ARBA00022840"/>
    </source>
</evidence>
<dbReference type="FunFam" id="3.30.1360.40:FF:000003">
    <property type="entry name" value="DNA topoisomerase 2"/>
    <property type="match status" value="1"/>
</dbReference>
<feature type="active site" description="O-(5'-phospho-DNA)-tyrosine intermediate" evidence="15">
    <location>
        <position position="855"/>
    </location>
</feature>
<dbReference type="InterPro" id="IPR050634">
    <property type="entry name" value="DNA_Topoisomerase_II"/>
</dbReference>
<name>A0A4Q0A0N6_9FUNG</name>
<dbReference type="Proteomes" id="UP000268162">
    <property type="component" value="Unassembled WGS sequence"/>
</dbReference>
<dbReference type="Pfam" id="PF16898">
    <property type="entry name" value="TOPRIM_C"/>
    <property type="match status" value="1"/>
</dbReference>
<dbReference type="CDD" id="cd16930">
    <property type="entry name" value="HATPase_TopII-like"/>
    <property type="match status" value="1"/>
</dbReference>
<dbReference type="InterPro" id="IPR031660">
    <property type="entry name" value="TOPRIM_C"/>
</dbReference>
<feature type="compositionally biased region" description="Basic residues" evidence="17">
    <location>
        <begin position="1455"/>
        <end position="1465"/>
    </location>
</feature>
<dbReference type="InterPro" id="IPR036890">
    <property type="entry name" value="HATPase_C_sf"/>
</dbReference>
<comment type="subunit">
    <text evidence="16">Homodimer.</text>
</comment>
<dbReference type="InterPro" id="IPR014721">
    <property type="entry name" value="Ribsml_uS5_D2-typ_fold_subgr"/>
</dbReference>
<feature type="compositionally biased region" description="Acidic residues" evidence="17">
    <location>
        <begin position="1368"/>
        <end position="1381"/>
    </location>
</feature>
<dbReference type="Gene3D" id="3.40.50.670">
    <property type="match status" value="1"/>
</dbReference>
<evidence type="ECO:0000313" key="20">
    <source>
        <dbReference type="EMBL" id="RKP39288.1"/>
    </source>
</evidence>
<dbReference type="Gene3D" id="3.30.1360.40">
    <property type="match status" value="1"/>
</dbReference>
<dbReference type="InterPro" id="IPR013760">
    <property type="entry name" value="Topo_IIA-like_dom_sf"/>
</dbReference>
<evidence type="ECO:0000256" key="16">
    <source>
        <dbReference type="RuleBase" id="RU362094"/>
    </source>
</evidence>
<keyword evidence="10" id="KW-0460">Magnesium</keyword>
<accession>A0A4Q0A0N6</accession>
<evidence type="ECO:0000256" key="7">
    <source>
        <dbReference type="ARBA" id="ARBA00022723"/>
    </source>
</evidence>
<sequence length="1555" mass="173880">MVVKKASVPKKPAAPKKTAPRTKKAAPPVSVDSALDDSDASDYGEEDDKPAPVWGADVEEIASKTIEETYQKKSQLEHILLRPDTYIGSVEPNTQSYWVYDTKLTALQYRKVKITPGLYKIFDEILVNAADNKIRDKTMDTIKVVIDQENCFVSVMNNGKGIPIEIHKNEKIYVPELIFGHLLTSSNYDDSQKKVTGGRNGYGAKLCNIFSKEFIVETADKVSGRKFKQVFRDNMSNRSAPVVSNNSKKEEYTKITFRPDLAKFHMETLDDDIVSLMTKRVYDIAGTLQEVKVFLNGERIKIRGFKQYVEMYLNAPAIARRALAAKQKPLSLMNEGADGETPADPDIEAIPKPVYIYETPSPRWEIAFAVSDGQFQQVSFVNSICTTKGGTHVSHIADQIAARLVEAVKKKVKSTITPGVVKNHMWIFVNCLIENPTFDSQTKETLTLRQSAFGSKCEPSERFFKWILKSEIVLNSTASAQLKLERELKKSDGGRTQRLMGIEKLEDATCAGTREAGKCTLVLTEGDSARSLALCGFEVVGKKYFGVFPLRGKMLNVRGATHNQLLGNKELNNIKRILGLKHGQTNDISKLRYGHIMIMTDQDHDGSHIKGLIINFFDHFYPELLKKPGFLLEFITPIVRATRGKDRKIFYTLPEYEKWVEEQGDSIRSWTSKYFKGLGTSDAQDAKRYFAALDTHRKQFSGCESEDRKLLDMVFNSSRADERKEWLRQFQQGTYLDHNQATIRISDFINRELILFSMADNIRSIPSMVDGFKPGQRKVLFSCIKRNIKKEVRVSQLAAQVASDTHYHHGEDSLSGTIVNMAQDFVGSNNLNILSPNGQFGTRFSGGDDSASPRYLNTLLLPITRKIYCPQDDHLLTYLKEDNDLIEPECYVPIVPLVLMNNATGIGTGWSTNIPSYNPVDIVNNIRRIMNGQEMVPMVPWYRGYRGTIRPDGPGRYSCTGIINQIDDTTLEITELPIKVWNESYKQLIESWCVGTDKVTPFIKDYVNYSGVYTVRFVITLTPEEMANALAEGLETKFRLITRIATTNMICFDRNHRIKKYEAPEEIIHEFYDLRLQFYQKRKEWMIDQLTQDYVRLDNRVRFILEIIENKLVVQNRKKADLVAELQARKYTPLAKINKGTSASLQSKPGIDANDENGKDGDDESTTLTPAAGYDYLLTMPIWNLTREKVEEMVKNRDSKQAEIDILLKTSPIELWNVDLDVFLEAWQQKLEYHDRLEQETIQARADHEQGTSGKKAKPKAKPRAKAVKVKVADDDGVEPNDLAPAKTAAVHKPAVKVKTEITDEPGVSFANVSASGASPASSTGAKPAPKARGKGKAAATTAGKMDDNQKLDGFLVAKPKAKPQVVADDDDSDDSDEDDLSLSLTARMNKLLASRKRKLVDSDDEDFANPISTSLATKPPPPRVSPAKRASKEVAPVVSMDNSPSSVSDALAPKAKRRVTKKARASPGDTPKASPAKAARVTAGRAKAKPTVIDSPTSSAQDDSPMPARRRPARSARATRQPAKYVEISDSDDDKPGDHSASEADFDEGDESDF</sequence>
<dbReference type="GO" id="GO:0005634">
    <property type="term" value="C:nucleus"/>
    <property type="evidence" value="ECO:0007669"/>
    <property type="project" value="TreeGrafter"/>
</dbReference>
<dbReference type="SUPFAM" id="SSF54211">
    <property type="entry name" value="Ribosomal protein S5 domain 2-like"/>
    <property type="match status" value="1"/>
</dbReference>
<dbReference type="InterPro" id="IPR003594">
    <property type="entry name" value="HATPase_dom"/>
</dbReference>
<feature type="region of interest" description="Disordered" evidence="17">
    <location>
        <begin position="1"/>
        <end position="52"/>
    </location>
</feature>
<feature type="region of interest" description="Disordered" evidence="17">
    <location>
        <begin position="1394"/>
        <end position="1555"/>
    </location>
</feature>
<dbReference type="InterPro" id="IPR013506">
    <property type="entry name" value="Topo_IIA_bsu_dom2"/>
</dbReference>
<dbReference type="SMART" id="SM00433">
    <property type="entry name" value="TOP2c"/>
    <property type="match status" value="1"/>
</dbReference>
<dbReference type="InterPro" id="IPR013758">
    <property type="entry name" value="Topo_IIA_A/C_ab"/>
</dbReference>
<dbReference type="InterPro" id="IPR013759">
    <property type="entry name" value="Topo_IIA_B_C"/>
</dbReference>
<feature type="domain" description="Toprim" evidence="18">
    <location>
        <begin position="519"/>
        <end position="636"/>
    </location>
</feature>
<dbReference type="InterPro" id="IPR006171">
    <property type="entry name" value="TOPRIM_dom"/>
</dbReference>
<comment type="cofactor">
    <cofactor evidence="3">
        <name>Mg(2+)</name>
        <dbReference type="ChEBI" id="CHEBI:18420"/>
    </cofactor>
</comment>
<dbReference type="FunFam" id="3.40.50.670:FF:000001">
    <property type="entry name" value="DNA topoisomerase 2"/>
    <property type="match status" value="2"/>
</dbReference>
<comment type="cofactor">
    <cofactor evidence="2">
        <name>Ca(2+)</name>
        <dbReference type="ChEBI" id="CHEBI:29108"/>
    </cofactor>
</comment>
<proteinExistence type="inferred from homology"/>
<dbReference type="GO" id="GO:0000819">
    <property type="term" value="P:sister chromatid segregation"/>
    <property type="evidence" value="ECO:0007669"/>
    <property type="project" value="TreeGrafter"/>
</dbReference>
<feature type="compositionally biased region" description="Acidic residues" evidence="17">
    <location>
        <begin position="34"/>
        <end position="48"/>
    </location>
</feature>
<dbReference type="CDD" id="cd03365">
    <property type="entry name" value="TOPRIM_TopoIIA"/>
    <property type="match status" value="1"/>
</dbReference>
<dbReference type="Pfam" id="PF02518">
    <property type="entry name" value="HATPase_c"/>
    <property type="match status" value="1"/>
</dbReference>
<dbReference type="FunFam" id="3.30.1490.30:FF:000001">
    <property type="entry name" value="DNA topoisomerase 2"/>
    <property type="match status" value="1"/>
</dbReference>
<dbReference type="GO" id="GO:0006265">
    <property type="term" value="P:DNA topological change"/>
    <property type="evidence" value="ECO:0007669"/>
    <property type="project" value="UniProtKB-UniRule"/>
</dbReference>
<reference evidence="21" key="1">
    <citation type="journal article" date="2018" name="Nat. Microbiol.">
        <title>Leveraging single-cell genomics to expand the fungal tree of life.</title>
        <authorList>
            <person name="Ahrendt S.R."/>
            <person name="Quandt C.A."/>
            <person name="Ciobanu D."/>
            <person name="Clum A."/>
            <person name="Salamov A."/>
            <person name="Andreopoulos B."/>
            <person name="Cheng J.F."/>
            <person name="Woyke T."/>
            <person name="Pelin A."/>
            <person name="Henrissat B."/>
            <person name="Reynolds N.K."/>
            <person name="Benny G.L."/>
            <person name="Smith M.E."/>
            <person name="James T.Y."/>
            <person name="Grigoriev I.V."/>
        </authorList>
    </citation>
    <scope>NUCLEOTIDE SEQUENCE [LARGE SCALE GENOMIC DNA]</scope>
    <source>
        <strain evidence="21">RSA 468</strain>
    </source>
</reference>
<evidence type="ECO:0000256" key="3">
    <source>
        <dbReference type="ARBA" id="ARBA00001946"/>
    </source>
</evidence>
<dbReference type="GO" id="GO:0000712">
    <property type="term" value="P:resolution of meiotic recombination intermediates"/>
    <property type="evidence" value="ECO:0007669"/>
    <property type="project" value="TreeGrafter"/>
</dbReference>
<keyword evidence="12 15" id="KW-0238">DNA-binding</keyword>
<feature type="region of interest" description="Disordered" evidence="17">
    <location>
        <begin position="1244"/>
        <end position="1294"/>
    </location>
</feature>
<evidence type="ECO:0000256" key="14">
    <source>
        <dbReference type="ARBA" id="ARBA00053943"/>
    </source>
</evidence>
<evidence type="ECO:0000259" key="18">
    <source>
        <dbReference type="PROSITE" id="PS50880"/>
    </source>
</evidence>
<dbReference type="GO" id="GO:0003677">
    <property type="term" value="F:DNA binding"/>
    <property type="evidence" value="ECO:0007669"/>
    <property type="project" value="UniProtKB-UniRule"/>
</dbReference>
<dbReference type="Gene3D" id="3.30.1490.30">
    <property type="match status" value="1"/>
</dbReference>
<feature type="domain" description="Topo IIA-type catalytic" evidence="19">
    <location>
        <begin position="765"/>
        <end position="1220"/>
    </location>
</feature>
<comment type="catalytic activity">
    <reaction evidence="1 15 16">
        <text>ATP-dependent breakage, passage and rejoining of double-stranded DNA.</text>
        <dbReference type="EC" id="5.6.2.2"/>
    </reaction>
</comment>
<dbReference type="Gene3D" id="3.90.199.10">
    <property type="entry name" value="Topoisomerase II, domain 5"/>
    <property type="match status" value="1"/>
</dbReference>
<keyword evidence="7" id="KW-0479">Metal-binding</keyword>
<evidence type="ECO:0000313" key="21">
    <source>
        <dbReference type="Proteomes" id="UP000268162"/>
    </source>
</evidence>
<evidence type="ECO:0000256" key="13">
    <source>
        <dbReference type="ARBA" id="ARBA00023235"/>
    </source>
</evidence>
<feature type="compositionally biased region" description="Acidic residues" evidence="17">
    <location>
        <begin position="1545"/>
        <end position="1555"/>
    </location>
</feature>
<dbReference type="PROSITE" id="PS50880">
    <property type="entry name" value="TOPRIM"/>
    <property type="match status" value="1"/>
</dbReference>
<gene>
    <name evidence="20" type="ORF">BJ085DRAFT_43503</name>
</gene>
<keyword evidence="13 15" id="KW-0413">Isomerase</keyword>
<dbReference type="EMBL" id="ML002283">
    <property type="protein sequence ID" value="RKP39288.1"/>
    <property type="molecule type" value="Genomic_DNA"/>
</dbReference>
<feature type="region of interest" description="Disordered" evidence="17">
    <location>
        <begin position="1313"/>
        <end position="1381"/>
    </location>
</feature>
<feature type="compositionally biased region" description="Low complexity" evidence="17">
    <location>
        <begin position="1314"/>
        <end position="1329"/>
    </location>
</feature>
<dbReference type="SMART" id="SM00434">
    <property type="entry name" value="TOP4c"/>
    <property type="match status" value="1"/>
</dbReference>
<dbReference type="InterPro" id="IPR034157">
    <property type="entry name" value="TOPRIM_TopoII"/>
</dbReference>
<evidence type="ECO:0000256" key="6">
    <source>
        <dbReference type="ARBA" id="ARBA00019635"/>
    </source>
</evidence>
<dbReference type="Gene3D" id="3.30.565.10">
    <property type="entry name" value="Histidine kinase-like ATPase, C-terminal domain"/>
    <property type="match status" value="1"/>
</dbReference>
<dbReference type="FunFam" id="3.90.199.10:FF:000002">
    <property type="entry name" value="DNA topoisomerase 2"/>
    <property type="match status" value="1"/>
</dbReference>
<dbReference type="PRINTS" id="PR01158">
    <property type="entry name" value="TOPISMRASEII"/>
</dbReference>
<comment type="similarity">
    <text evidence="4 16">Belongs to the type II topoisomerase family.</text>
</comment>
<dbReference type="Gene3D" id="3.30.230.10">
    <property type="match status" value="1"/>
</dbReference>